<dbReference type="Proteomes" id="UP000235371">
    <property type="component" value="Unassembled WGS sequence"/>
</dbReference>
<feature type="transmembrane region" description="Helical" evidence="6">
    <location>
        <begin position="198"/>
        <end position="217"/>
    </location>
</feature>
<dbReference type="GO" id="GO:0015123">
    <property type="term" value="F:acetate transmembrane transporter activity"/>
    <property type="evidence" value="ECO:0007669"/>
    <property type="project" value="TreeGrafter"/>
</dbReference>
<dbReference type="EMBL" id="KZ613817">
    <property type="protein sequence ID" value="PMD58748.1"/>
    <property type="molecule type" value="Genomic_DNA"/>
</dbReference>
<comment type="subcellular location">
    <subcellularLocation>
        <location evidence="1">Membrane</location>
        <topology evidence="1">Multi-pass membrane protein</topology>
    </subcellularLocation>
</comment>
<keyword evidence="9" id="KW-1185">Reference proteome</keyword>
<dbReference type="InParanoid" id="A0A2J6T6W2"/>
<dbReference type="RefSeq" id="XP_024735652.1">
    <property type="nucleotide sequence ID" value="XM_024884871.1"/>
</dbReference>
<evidence type="ECO:0000256" key="1">
    <source>
        <dbReference type="ARBA" id="ARBA00004141"/>
    </source>
</evidence>
<dbReference type="GeneID" id="36592948"/>
<accession>A0A2J6T6W2</accession>
<dbReference type="PANTHER" id="PTHR31123:SF4">
    <property type="entry name" value="PROTEIN ALCS"/>
    <property type="match status" value="1"/>
</dbReference>
<feature type="transmembrane region" description="Helical" evidence="6">
    <location>
        <begin position="133"/>
        <end position="157"/>
    </location>
</feature>
<dbReference type="AlphaFoldDB" id="A0A2J6T6W2"/>
<keyword evidence="7" id="KW-0732">Signal</keyword>
<feature type="signal peptide" evidence="7">
    <location>
        <begin position="1"/>
        <end position="17"/>
    </location>
</feature>
<gene>
    <name evidence="8" type="ORF">K444DRAFT_643588</name>
</gene>
<dbReference type="GO" id="GO:0005886">
    <property type="term" value="C:plasma membrane"/>
    <property type="evidence" value="ECO:0007669"/>
    <property type="project" value="TreeGrafter"/>
</dbReference>
<dbReference type="InterPro" id="IPR051633">
    <property type="entry name" value="AceTr"/>
</dbReference>
<evidence type="ECO:0000256" key="4">
    <source>
        <dbReference type="ARBA" id="ARBA00022989"/>
    </source>
</evidence>
<feature type="transmembrane region" description="Helical" evidence="6">
    <location>
        <begin position="163"/>
        <end position="186"/>
    </location>
</feature>
<evidence type="ECO:0000256" key="6">
    <source>
        <dbReference type="SAM" id="Phobius"/>
    </source>
</evidence>
<evidence type="ECO:0000256" key="3">
    <source>
        <dbReference type="ARBA" id="ARBA00022692"/>
    </source>
</evidence>
<keyword evidence="5 6" id="KW-0472">Membrane</keyword>
<keyword evidence="4 6" id="KW-1133">Transmembrane helix</keyword>
<evidence type="ECO:0000256" key="7">
    <source>
        <dbReference type="SAM" id="SignalP"/>
    </source>
</evidence>
<reference evidence="8 9" key="1">
    <citation type="submission" date="2016-04" db="EMBL/GenBank/DDBJ databases">
        <title>A degradative enzymes factory behind the ericoid mycorrhizal symbiosis.</title>
        <authorList>
            <consortium name="DOE Joint Genome Institute"/>
            <person name="Martino E."/>
            <person name="Morin E."/>
            <person name="Grelet G."/>
            <person name="Kuo A."/>
            <person name="Kohler A."/>
            <person name="Daghino S."/>
            <person name="Barry K."/>
            <person name="Choi C."/>
            <person name="Cichocki N."/>
            <person name="Clum A."/>
            <person name="Copeland A."/>
            <person name="Hainaut M."/>
            <person name="Haridas S."/>
            <person name="Labutti K."/>
            <person name="Lindquist E."/>
            <person name="Lipzen A."/>
            <person name="Khouja H.-R."/>
            <person name="Murat C."/>
            <person name="Ohm R."/>
            <person name="Olson A."/>
            <person name="Spatafora J."/>
            <person name="Veneault-Fourrey C."/>
            <person name="Henrissat B."/>
            <person name="Grigoriev I."/>
            <person name="Martin F."/>
            <person name="Perotto S."/>
        </authorList>
    </citation>
    <scope>NUCLEOTIDE SEQUENCE [LARGE SCALE GENOMIC DNA]</scope>
    <source>
        <strain evidence="8 9">E</strain>
    </source>
</reference>
<dbReference type="InterPro" id="IPR000791">
    <property type="entry name" value="Gpr1/Fun34/SatP-like"/>
</dbReference>
<dbReference type="Pfam" id="PF01184">
    <property type="entry name" value="Gpr1_Fun34_YaaH"/>
    <property type="match status" value="1"/>
</dbReference>
<proteinExistence type="inferred from homology"/>
<evidence type="ECO:0000313" key="8">
    <source>
        <dbReference type="EMBL" id="PMD58748.1"/>
    </source>
</evidence>
<feature type="chain" id="PRO_5014359946" evidence="7">
    <location>
        <begin position="18"/>
        <end position="254"/>
    </location>
</feature>
<name>A0A2J6T6W2_9HELO</name>
<dbReference type="OrthoDB" id="3648309at2759"/>
<organism evidence="8 9">
    <name type="scientific">Hyaloscypha bicolor E</name>
    <dbReference type="NCBI Taxonomy" id="1095630"/>
    <lineage>
        <taxon>Eukaryota</taxon>
        <taxon>Fungi</taxon>
        <taxon>Dikarya</taxon>
        <taxon>Ascomycota</taxon>
        <taxon>Pezizomycotina</taxon>
        <taxon>Leotiomycetes</taxon>
        <taxon>Helotiales</taxon>
        <taxon>Hyaloscyphaceae</taxon>
        <taxon>Hyaloscypha</taxon>
        <taxon>Hyaloscypha bicolor</taxon>
    </lineage>
</organism>
<dbReference type="PANTHER" id="PTHR31123">
    <property type="entry name" value="ACCUMULATION OF DYADS PROTEIN 2-RELATED"/>
    <property type="match status" value="1"/>
</dbReference>
<evidence type="ECO:0000313" key="9">
    <source>
        <dbReference type="Proteomes" id="UP000235371"/>
    </source>
</evidence>
<protein>
    <submittedName>
        <fullName evidence="8">Uncharacterized protein</fullName>
    </submittedName>
</protein>
<keyword evidence="3 6" id="KW-0812">Transmembrane</keyword>
<comment type="similarity">
    <text evidence="2">Belongs to the acetate uptake transporter (AceTr) (TC 2.A.96) family.</text>
</comment>
<sequence length="254" mass="27433">MASCILLLGFHLETTIATLSPEIFEQVYLAPKPRLEGGDLRHTFGNSTPIAVVGLRIGLTPLSIELMGWNGAGGQTATVGIGEFISGNPFPSVVFLSYCCHYLTFASTYTPSLPQSLHSTQMLARLQNRSSQVLVDADSLLGFYLLIMSLLSLIFLTCSLRTNAVFAVVFGGATIGFSSGAGAFWHLSYGNNLIGQRLLVATGGCFFGSCMAGWYWLFEIMMTAVDMTFVVLVCDLSTLIKGMNDRKKPLALTE</sequence>
<evidence type="ECO:0000256" key="2">
    <source>
        <dbReference type="ARBA" id="ARBA00005587"/>
    </source>
</evidence>
<evidence type="ECO:0000256" key="5">
    <source>
        <dbReference type="ARBA" id="ARBA00023136"/>
    </source>
</evidence>